<proteinExistence type="predicted"/>
<reference evidence="3" key="1">
    <citation type="submission" date="2018-02" db="EMBL/GenBank/DDBJ databases">
        <authorList>
            <person name="Clavel T."/>
            <person name="Strowig T."/>
        </authorList>
    </citation>
    <scope>NUCLEOTIDE SEQUENCE [LARGE SCALE GENOMIC DNA]</scope>
    <source>
        <strain evidence="3">DSM 103720</strain>
    </source>
</reference>
<evidence type="ECO:0000313" key="2">
    <source>
        <dbReference type="EMBL" id="PWB01783.1"/>
    </source>
</evidence>
<keyword evidence="1" id="KW-0732">Signal</keyword>
<accession>A0A2V1INN7</accession>
<gene>
    <name evidence="2" type="ORF">C5O23_08415</name>
</gene>
<dbReference type="Proteomes" id="UP000244905">
    <property type="component" value="Unassembled WGS sequence"/>
</dbReference>
<feature type="signal peptide" evidence="1">
    <location>
        <begin position="1"/>
        <end position="18"/>
    </location>
</feature>
<evidence type="ECO:0008006" key="4">
    <source>
        <dbReference type="Google" id="ProtNLM"/>
    </source>
</evidence>
<dbReference type="EMBL" id="PUEC01000018">
    <property type="protein sequence ID" value="PWB01783.1"/>
    <property type="molecule type" value="Genomic_DNA"/>
</dbReference>
<name>A0A2V1INN7_9BACT</name>
<evidence type="ECO:0000256" key="1">
    <source>
        <dbReference type="SAM" id="SignalP"/>
    </source>
</evidence>
<dbReference type="RefSeq" id="WP_107032506.1">
    <property type="nucleotide sequence ID" value="NZ_CAJSYL010000008.1"/>
</dbReference>
<dbReference type="PROSITE" id="PS51257">
    <property type="entry name" value="PROKAR_LIPOPROTEIN"/>
    <property type="match status" value="1"/>
</dbReference>
<evidence type="ECO:0000313" key="3">
    <source>
        <dbReference type="Proteomes" id="UP000244905"/>
    </source>
</evidence>
<organism evidence="2 3">
    <name type="scientific">Duncaniella muris</name>
    <dbReference type="NCBI Taxonomy" id="2094150"/>
    <lineage>
        <taxon>Bacteria</taxon>
        <taxon>Pseudomonadati</taxon>
        <taxon>Bacteroidota</taxon>
        <taxon>Bacteroidia</taxon>
        <taxon>Bacteroidales</taxon>
        <taxon>Muribaculaceae</taxon>
        <taxon>Duncaniella</taxon>
    </lineage>
</organism>
<sequence length="66" mass="6537">MKKLVLLLAVVFSASLFSCGSSDKKAEAADSAVVEEVAVEEVVVADSVAPADSAAAVVDSAAVVAE</sequence>
<dbReference type="AlphaFoldDB" id="A0A2V1INN7"/>
<dbReference type="GeneID" id="82526368"/>
<keyword evidence="3" id="KW-1185">Reference proteome</keyword>
<comment type="caution">
    <text evidence="2">The sequence shown here is derived from an EMBL/GenBank/DDBJ whole genome shotgun (WGS) entry which is preliminary data.</text>
</comment>
<feature type="chain" id="PRO_5016059445" description="Lipoprotein" evidence="1">
    <location>
        <begin position="19"/>
        <end position="66"/>
    </location>
</feature>
<protein>
    <recommendedName>
        <fullName evidence="4">Lipoprotein</fullName>
    </recommendedName>
</protein>